<gene>
    <name evidence="2" type="ORF">DKX38_022421</name>
</gene>
<accession>A0A5N5K071</accession>
<organism evidence="2 3">
    <name type="scientific">Salix brachista</name>
    <dbReference type="NCBI Taxonomy" id="2182728"/>
    <lineage>
        <taxon>Eukaryota</taxon>
        <taxon>Viridiplantae</taxon>
        <taxon>Streptophyta</taxon>
        <taxon>Embryophyta</taxon>
        <taxon>Tracheophyta</taxon>
        <taxon>Spermatophyta</taxon>
        <taxon>Magnoliopsida</taxon>
        <taxon>eudicotyledons</taxon>
        <taxon>Gunneridae</taxon>
        <taxon>Pentapetalae</taxon>
        <taxon>rosids</taxon>
        <taxon>fabids</taxon>
        <taxon>Malpighiales</taxon>
        <taxon>Salicaceae</taxon>
        <taxon>Saliceae</taxon>
        <taxon>Salix</taxon>
    </lineage>
</organism>
<comment type="caution">
    <text evidence="2">The sequence shown here is derived from an EMBL/GenBank/DDBJ whole genome shotgun (WGS) entry which is preliminary data.</text>
</comment>
<evidence type="ECO:0000313" key="3">
    <source>
        <dbReference type="Proteomes" id="UP000326939"/>
    </source>
</evidence>
<keyword evidence="1" id="KW-0472">Membrane</keyword>
<feature type="transmembrane region" description="Helical" evidence="1">
    <location>
        <begin position="201"/>
        <end position="219"/>
    </location>
</feature>
<dbReference type="AlphaFoldDB" id="A0A5N5K071"/>
<keyword evidence="1" id="KW-1133">Transmembrane helix</keyword>
<sequence length="320" mass="33027">MVETCSKYAKSCGKDKGNCVGGNVETPLCPGQRSNVSAANAHGKGLQQGASNVQDIGLQQGVHYDAMPAEAATAGGEWETMKKKQKSNRHHKKTMAASVGAAAPTSVGADIAPVSGVAARAAGADSGVAAGADSSVATGAEIIGAAAMKHVLTVALDSGNPVVAAEGLMNEFASVEPPFRADGRPQNHSNKIRVAGRLPPLCLPRGSICFCVLALFFFGAVLGDVQLQCVKVFLFLAGGVLFFLLQVHLGRRAGLSSKLLLRGLDCLSLVAFNYWLVVVSPAAIPLLAGWFPRLVSGHVAAHGLRFGSPLLFHSLSSHLG</sequence>
<dbReference type="Proteomes" id="UP000326939">
    <property type="component" value="Chromosome 15"/>
</dbReference>
<keyword evidence="3" id="KW-1185">Reference proteome</keyword>
<protein>
    <submittedName>
        <fullName evidence="2">Uncharacterized protein</fullName>
    </submittedName>
</protein>
<evidence type="ECO:0000256" key="1">
    <source>
        <dbReference type="SAM" id="Phobius"/>
    </source>
</evidence>
<proteinExistence type="predicted"/>
<feature type="transmembrane region" description="Helical" evidence="1">
    <location>
        <begin position="225"/>
        <end position="245"/>
    </location>
</feature>
<name>A0A5N5K071_9ROSI</name>
<keyword evidence="1" id="KW-0812">Transmembrane</keyword>
<dbReference type="EMBL" id="VDCV01000015">
    <property type="protein sequence ID" value="KAB5524672.1"/>
    <property type="molecule type" value="Genomic_DNA"/>
</dbReference>
<feature type="transmembrane region" description="Helical" evidence="1">
    <location>
        <begin position="266"/>
        <end position="288"/>
    </location>
</feature>
<reference evidence="3" key="1">
    <citation type="journal article" date="2019" name="Gigascience">
        <title>De novo genome assembly of the endangered Acer yangbiense, a plant species with extremely small populations endemic to Yunnan Province, China.</title>
        <authorList>
            <person name="Yang J."/>
            <person name="Wariss H.M."/>
            <person name="Tao L."/>
            <person name="Zhang R."/>
            <person name="Yun Q."/>
            <person name="Hollingsworth P."/>
            <person name="Dao Z."/>
            <person name="Luo G."/>
            <person name="Guo H."/>
            <person name="Ma Y."/>
            <person name="Sun W."/>
        </authorList>
    </citation>
    <scope>NUCLEOTIDE SEQUENCE [LARGE SCALE GENOMIC DNA]</scope>
    <source>
        <strain evidence="3">cv. br00</strain>
    </source>
</reference>
<evidence type="ECO:0000313" key="2">
    <source>
        <dbReference type="EMBL" id="KAB5524672.1"/>
    </source>
</evidence>